<feature type="transmembrane region" description="Helical" evidence="1">
    <location>
        <begin position="300"/>
        <end position="324"/>
    </location>
</feature>
<sequence length="454" mass="48273">MKFMRIKILFFSILFLTGSILVVQKAEAAACTVSSARWSKNTVKVGESIQMTISVQNPTDCSNQNIGLQIFESDVFGDDSIVGPLVKRFSGTSGTVNYDYVFTVQDWERGGSENPGTIYFTALPQNQSGYIKSNPIFLYPAQSSNGGTTITSFNVTQLNASTIRFTFLVNIPRPGELKSFCGADPFWRAIEINPIKLVRNGQFALDKTNYKFDFDEPGQTNGKTYQGTIICKGTDVAKSQLISCDSRGVCQSGDGGTTCGTSGQPACESGQEQTYSFEIPNPLKGGVKDLSGLVKILAQWIFNLAIPIAVAMIVYSGILFLTAAGEPAKITKARDVLKWAVVGLVIILIGSGFVTLIQSVLELGAPSANSRSTLPAGSTTGGAMVTGAVGNKCSNDRNCFSGLKCKNSICQRATGNLVGEACVGGVNCSSGLACDLTAEQVIDGQKLGSCFRPQ</sequence>
<evidence type="ECO:0000256" key="1">
    <source>
        <dbReference type="SAM" id="Phobius"/>
    </source>
</evidence>
<keyword evidence="1" id="KW-0472">Membrane</keyword>
<dbReference type="STRING" id="1802661.A2649_03355"/>
<evidence type="ECO:0000256" key="2">
    <source>
        <dbReference type="SAM" id="SignalP"/>
    </source>
</evidence>
<accession>A0A1F8ECG4</accession>
<gene>
    <name evidence="3" type="ORF">A2649_03355</name>
</gene>
<keyword evidence="1" id="KW-0812">Transmembrane</keyword>
<dbReference type="EMBL" id="MGJB01000017">
    <property type="protein sequence ID" value="OGM98297.1"/>
    <property type="molecule type" value="Genomic_DNA"/>
</dbReference>
<feature type="transmembrane region" description="Helical" evidence="1">
    <location>
        <begin position="336"/>
        <end position="361"/>
    </location>
</feature>
<feature type="signal peptide" evidence="2">
    <location>
        <begin position="1"/>
        <end position="28"/>
    </location>
</feature>
<protein>
    <submittedName>
        <fullName evidence="3">Uncharacterized protein</fullName>
    </submittedName>
</protein>
<proteinExistence type="predicted"/>
<dbReference type="Proteomes" id="UP000176893">
    <property type="component" value="Unassembled WGS sequence"/>
</dbReference>
<keyword evidence="2" id="KW-0732">Signal</keyword>
<reference evidence="3 4" key="1">
    <citation type="journal article" date="2016" name="Nat. Commun.">
        <title>Thousands of microbial genomes shed light on interconnected biogeochemical processes in an aquifer system.</title>
        <authorList>
            <person name="Anantharaman K."/>
            <person name="Brown C.T."/>
            <person name="Hug L.A."/>
            <person name="Sharon I."/>
            <person name="Castelle C.J."/>
            <person name="Probst A.J."/>
            <person name="Thomas B.C."/>
            <person name="Singh A."/>
            <person name="Wilkins M.J."/>
            <person name="Karaoz U."/>
            <person name="Brodie E.L."/>
            <person name="Williams K.H."/>
            <person name="Hubbard S.S."/>
            <person name="Banfield J.F."/>
        </authorList>
    </citation>
    <scope>NUCLEOTIDE SEQUENCE [LARGE SCALE GENOMIC DNA]</scope>
</reference>
<organism evidence="3 4">
    <name type="scientific">Candidatus Yanofskybacteria bacterium RIFCSPHIGHO2_01_FULL_41_26</name>
    <dbReference type="NCBI Taxonomy" id="1802661"/>
    <lineage>
        <taxon>Bacteria</taxon>
        <taxon>Candidatus Yanofskyibacteriota</taxon>
    </lineage>
</organism>
<keyword evidence="1" id="KW-1133">Transmembrane helix</keyword>
<name>A0A1F8ECG4_9BACT</name>
<feature type="chain" id="PRO_5009535297" evidence="2">
    <location>
        <begin position="29"/>
        <end position="454"/>
    </location>
</feature>
<comment type="caution">
    <text evidence="3">The sequence shown here is derived from an EMBL/GenBank/DDBJ whole genome shotgun (WGS) entry which is preliminary data.</text>
</comment>
<dbReference type="InterPro" id="IPR043993">
    <property type="entry name" value="T4SS_pilin"/>
</dbReference>
<evidence type="ECO:0000313" key="4">
    <source>
        <dbReference type="Proteomes" id="UP000176893"/>
    </source>
</evidence>
<evidence type="ECO:0000313" key="3">
    <source>
        <dbReference type="EMBL" id="OGM98297.1"/>
    </source>
</evidence>
<dbReference type="AlphaFoldDB" id="A0A1F8ECG4"/>
<dbReference type="Pfam" id="PF18895">
    <property type="entry name" value="T4SS_pilin"/>
    <property type="match status" value="1"/>
</dbReference>